<proteinExistence type="predicted"/>
<evidence type="ECO:0000313" key="1">
    <source>
        <dbReference type="EMBL" id="OQU83162.1"/>
    </source>
</evidence>
<dbReference type="EMBL" id="CM000764">
    <property type="protein sequence ID" value="OQU83162.1"/>
    <property type="molecule type" value="Genomic_DNA"/>
</dbReference>
<reference evidence="1 2" key="1">
    <citation type="journal article" date="2009" name="Nature">
        <title>The Sorghum bicolor genome and the diversification of grasses.</title>
        <authorList>
            <person name="Paterson A.H."/>
            <person name="Bowers J.E."/>
            <person name="Bruggmann R."/>
            <person name="Dubchak I."/>
            <person name="Grimwood J."/>
            <person name="Gundlach H."/>
            <person name="Haberer G."/>
            <person name="Hellsten U."/>
            <person name="Mitros T."/>
            <person name="Poliakov A."/>
            <person name="Schmutz J."/>
            <person name="Spannagl M."/>
            <person name="Tang H."/>
            <person name="Wang X."/>
            <person name="Wicker T."/>
            <person name="Bharti A.K."/>
            <person name="Chapman J."/>
            <person name="Feltus F.A."/>
            <person name="Gowik U."/>
            <person name="Grigoriev I.V."/>
            <person name="Lyons E."/>
            <person name="Maher C.A."/>
            <person name="Martis M."/>
            <person name="Narechania A."/>
            <person name="Otillar R.P."/>
            <person name="Penning B.W."/>
            <person name="Salamov A.A."/>
            <person name="Wang Y."/>
            <person name="Zhang L."/>
            <person name="Carpita N.C."/>
            <person name="Freeling M."/>
            <person name="Gingle A.R."/>
            <person name="Hash C.T."/>
            <person name="Keller B."/>
            <person name="Klein P."/>
            <person name="Kresovich S."/>
            <person name="McCann M.C."/>
            <person name="Ming R."/>
            <person name="Peterson D.G."/>
            <person name="Mehboob-ur-Rahman"/>
            <person name="Ware D."/>
            <person name="Westhoff P."/>
            <person name="Mayer K.F."/>
            <person name="Messing J."/>
            <person name="Rokhsar D.S."/>
        </authorList>
    </citation>
    <scope>NUCLEOTIDE SEQUENCE [LARGE SCALE GENOMIC DNA]</scope>
    <source>
        <strain evidence="2">cv. BTx623</strain>
    </source>
</reference>
<keyword evidence="2" id="KW-1185">Reference proteome</keyword>
<dbReference type="InParanoid" id="A0A1Z5RHD3"/>
<dbReference type="Proteomes" id="UP000000768">
    <property type="component" value="Chromosome 5"/>
</dbReference>
<dbReference type="Gramene" id="OQU83162">
    <property type="protein sequence ID" value="OQU83162"/>
    <property type="gene ID" value="SORBI_3005G086650"/>
</dbReference>
<dbReference type="AlphaFoldDB" id="A0A1Z5RHD3"/>
<protein>
    <submittedName>
        <fullName evidence="1">Uncharacterized protein</fullName>
    </submittedName>
</protein>
<name>A0A1Z5RHD3_SORBI</name>
<sequence length="116" mass="13105">MYPAPDSCIYRAWLVSKAQIGRLLLASIHCTHAIASVHMQTCSKLTTLVAQFYMALFVLDRACTATEQVLHGREETLHTTVNEFIIKSCATDARPSIEYLTRTVDLIYTDSNSWHQ</sequence>
<gene>
    <name evidence="1" type="ORF">SORBI_3005G086650</name>
</gene>
<evidence type="ECO:0000313" key="2">
    <source>
        <dbReference type="Proteomes" id="UP000000768"/>
    </source>
</evidence>
<organism evidence="1 2">
    <name type="scientific">Sorghum bicolor</name>
    <name type="common">Sorghum</name>
    <name type="synonym">Sorghum vulgare</name>
    <dbReference type="NCBI Taxonomy" id="4558"/>
    <lineage>
        <taxon>Eukaryota</taxon>
        <taxon>Viridiplantae</taxon>
        <taxon>Streptophyta</taxon>
        <taxon>Embryophyta</taxon>
        <taxon>Tracheophyta</taxon>
        <taxon>Spermatophyta</taxon>
        <taxon>Magnoliopsida</taxon>
        <taxon>Liliopsida</taxon>
        <taxon>Poales</taxon>
        <taxon>Poaceae</taxon>
        <taxon>PACMAD clade</taxon>
        <taxon>Panicoideae</taxon>
        <taxon>Andropogonodae</taxon>
        <taxon>Andropogoneae</taxon>
        <taxon>Sorghinae</taxon>
        <taxon>Sorghum</taxon>
    </lineage>
</organism>
<reference evidence="2" key="2">
    <citation type="journal article" date="2018" name="Plant J.">
        <title>The Sorghum bicolor reference genome: improved assembly, gene annotations, a transcriptome atlas, and signatures of genome organization.</title>
        <authorList>
            <person name="McCormick R.F."/>
            <person name="Truong S.K."/>
            <person name="Sreedasyam A."/>
            <person name="Jenkins J."/>
            <person name="Shu S."/>
            <person name="Sims D."/>
            <person name="Kennedy M."/>
            <person name="Amirebrahimi M."/>
            <person name="Weers B.D."/>
            <person name="McKinley B."/>
            <person name="Mattison A."/>
            <person name="Morishige D.T."/>
            <person name="Grimwood J."/>
            <person name="Schmutz J."/>
            <person name="Mullet J.E."/>
        </authorList>
    </citation>
    <scope>NUCLEOTIDE SEQUENCE [LARGE SCALE GENOMIC DNA]</scope>
    <source>
        <strain evidence="2">cv. BTx623</strain>
    </source>
</reference>
<accession>A0A1Z5RHD3</accession>